<reference evidence="3 4" key="1">
    <citation type="submission" date="2023-03" db="EMBL/GenBank/DDBJ databases">
        <title>Fodinicurvata sp. CAU 1616 isolated from sea sendiment.</title>
        <authorList>
            <person name="Kim W."/>
        </authorList>
    </citation>
    <scope>NUCLEOTIDE SEQUENCE [LARGE SCALE GENOMIC DNA]</scope>
    <source>
        <strain evidence="3 4">CAU 1616</strain>
    </source>
</reference>
<feature type="transmembrane region" description="Helical" evidence="1">
    <location>
        <begin position="43"/>
        <end position="61"/>
    </location>
</feature>
<comment type="caution">
    <text evidence="3">The sequence shown here is derived from an EMBL/GenBank/DDBJ whole genome shotgun (WGS) entry which is preliminary data.</text>
</comment>
<name>A0ABT5YPX0_9PROT</name>
<organism evidence="3 4">
    <name type="scientific">Aquibaculum arenosum</name>
    <dbReference type="NCBI Taxonomy" id="3032591"/>
    <lineage>
        <taxon>Bacteria</taxon>
        <taxon>Pseudomonadati</taxon>
        <taxon>Pseudomonadota</taxon>
        <taxon>Alphaproteobacteria</taxon>
        <taxon>Rhodospirillales</taxon>
        <taxon>Rhodovibrionaceae</taxon>
        <taxon>Aquibaculum</taxon>
    </lineage>
</organism>
<dbReference type="RefSeq" id="WP_275823639.1">
    <property type="nucleotide sequence ID" value="NZ_JARHUD010000008.1"/>
</dbReference>
<keyword evidence="1" id="KW-0472">Membrane</keyword>
<dbReference type="InterPro" id="IPR009936">
    <property type="entry name" value="DUF1468"/>
</dbReference>
<evidence type="ECO:0000313" key="3">
    <source>
        <dbReference type="EMBL" id="MDF2096873.1"/>
    </source>
</evidence>
<evidence type="ECO:0000313" key="4">
    <source>
        <dbReference type="Proteomes" id="UP001215503"/>
    </source>
</evidence>
<gene>
    <name evidence="3" type="ORF">P2G67_12900</name>
</gene>
<evidence type="ECO:0000259" key="2">
    <source>
        <dbReference type="Pfam" id="PF07331"/>
    </source>
</evidence>
<dbReference type="PROSITE" id="PS51257">
    <property type="entry name" value="PROKAR_LIPOPROTEIN"/>
    <property type="match status" value="1"/>
</dbReference>
<proteinExistence type="predicted"/>
<feature type="transmembrane region" description="Helical" evidence="1">
    <location>
        <begin position="109"/>
        <end position="126"/>
    </location>
</feature>
<dbReference type="Proteomes" id="UP001215503">
    <property type="component" value="Unassembled WGS sequence"/>
</dbReference>
<keyword evidence="4" id="KW-1185">Reference proteome</keyword>
<sequence length="161" mass="16752">MSEERAEIAAGLILAVIGGACVAAAMAAPQPGLDPLGPGALPMAAALIVILLSLAMIGQALRRKRFEPSGSFAETADGSAARQPPSPLPLLLVSLVTLLYVAALAFLRLPYWGATLVFVTITVWLLSNRRIAALPKALAAGVILGFGCDYLFTQIFIVDLP</sequence>
<feature type="domain" description="DUF1468" evidence="2">
    <location>
        <begin position="9"/>
        <end position="161"/>
    </location>
</feature>
<dbReference type="Pfam" id="PF07331">
    <property type="entry name" value="TctB"/>
    <property type="match status" value="1"/>
</dbReference>
<keyword evidence="1" id="KW-0812">Transmembrane</keyword>
<accession>A0ABT5YPX0</accession>
<feature type="transmembrane region" description="Helical" evidence="1">
    <location>
        <begin position="138"/>
        <end position="158"/>
    </location>
</feature>
<protein>
    <submittedName>
        <fullName evidence="3">Tripartite tricarboxylate transporter TctB family protein</fullName>
    </submittedName>
</protein>
<keyword evidence="1" id="KW-1133">Transmembrane helix</keyword>
<feature type="transmembrane region" description="Helical" evidence="1">
    <location>
        <begin position="87"/>
        <end position="103"/>
    </location>
</feature>
<evidence type="ECO:0000256" key="1">
    <source>
        <dbReference type="SAM" id="Phobius"/>
    </source>
</evidence>
<dbReference type="EMBL" id="JARHUD010000008">
    <property type="protein sequence ID" value="MDF2096873.1"/>
    <property type="molecule type" value="Genomic_DNA"/>
</dbReference>